<dbReference type="InterPro" id="IPR017452">
    <property type="entry name" value="GPCR_Rhodpsn_7TM"/>
</dbReference>
<dbReference type="PANTHER" id="PTHR47632:SF5">
    <property type="entry name" value="G-PROTEIN COUPLED RECEPTORS FAMILY 1 PROFILE DOMAIN-CONTAINING PROTEIN"/>
    <property type="match status" value="1"/>
</dbReference>
<evidence type="ECO:0000256" key="2">
    <source>
        <dbReference type="ARBA" id="ARBA00022692"/>
    </source>
</evidence>
<evidence type="ECO:0000313" key="9">
    <source>
        <dbReference type="WBParaSite" id="Pan_g20310.t1"/>
    </source>
</evidence>
<dbReference type="Gene3D" id="1.20.1070.10">
    <property type="entry name" value="Rhodopsin 7-helix transmembrane proteins"/>
    <property type="match status" value="1"/>
</dbReference>
<feature type="region of interest" description="Disordered" evidence="5">
    <location>
        <begin position="170"/>
        <end position="203"/>
    </location>
</feature>
<evidence type="ECO:0000256" key="6">
    <source>
        <dbReference type="SAM" id="Phobius"/>
    </source>
</evidence>
<dbReference type="AlphaFoldDB" id="A0A7E4VFV8"/>
<sequence length="311" mass="35066">MFSVYITVFASIDCYIGVSTFRCFSSLKPRYCTVKNANRCLRWLIVFVALYNVVQFAELRSSRCFDENRGMEVYELCPTELRMDATYKEIYKGYMYTGVMVATPFIFLLILTTAIIMTVKKQNCNHERLYTDSRRVNNRIQSFSESNTDSNQGIETTAIPLVGLKVTQSQESTDSSNTTAQADDFPFTTNNNDDGNNNSHSTRNLDVAGIEDEESSSTAVLVSVVFLFLFCNAVSLMSNVTEILGDLVPREVHMATIDVGNFLVVFNATANFFIYVVASTSFRDALMPLYQRFFHGYFKKTGGSHLLTDSV</sequence>
<keyword evidence="3 6" id="KW-1133">Transmembrane helix</keyword>
<protein>
    <submittedName>
        <fullName evidence="9">G_PROTEIN_RECEP_F1_2 domain-containing protein</fullName>
    </submittedName>
</protein>
<evidence type="ECO:0000259" key="7">
    <source>
        <dbReference type="PROSITE" id="PS50262"/>
    </source>
</evidence>
<dbReference type="SUPFAM" id="SSF81321">
    <property type="entry name" value="Family A G protein-coupled receptor-like"/>
    <property type="match status" value="1"/>
</dbReference>
<feature type="transmembrane region" description="Helical" evidence="6">
    <location>
        <begin position="40"/>
        <end position="57"/>
    </location>
</feature>
<feature type="compositionally biased region" description="Polar residues" evidence="5">
    <location>
        <begin position="170"/>
        <end position="181"/>
    </location>
</feature>
<feature type="compositionally biased region" description="Low complexity" evidence="5">
    <location>
        <begin position="183"/>
        <end position="198"/>
    </location>
</feature>
<dbReference type="PANTHER" id="PTHR47632">
    <property type="entry name" value="FMRFAMIDE PEPTIDE RECEPTOR FAMILY-RELATED"/>
    <property type="match status" value="1"/>
</dbReference>
<evidence type="ECO:0000256" key="1">
    <source>
        <dbReference type="ARBA" id="ARBA00004370"/>
    </source>
</evidence>
<evidence type="ECO:0000256" key="5">
    <source>
        <dbReference type="SAM" id="MobiDB-lite"/>
    </source>
</evidence>
<feature type="transmembrane region" description="Helical" evidence="6">
    <location>
        <begin position="219"/>
        <end position="239"/>
    </location>
</feature>
<reference evidence="9" key="2">
    <citation type="submission" date="2020-10" db="UniProtKB">
        <authorList>
            <consortium name="WormBaseParasite"/>
        </authorList>
    </citation>
    <scope>IDENTIFICATION</scope>
</reference>
<reference evidence="8" key="1">
    <citation type="journal article" date="2013" name="Genetics">
        <title>The draft genome and transcriptome of Panagrellus redivivus are shaped by the harsh demands of a free-living lifestyle.</title>
        <authorList>
            <person name="Srinivasan J."/>
            <person name="Dillman A.R."/>
            <person name="Macchietto M.G."/>
            <person name="Heikkinen L."/>
            <person name="Lakso M."/>
            <person name="Fracchia K.M."/>
            <person name="Antoshechkin I."/>
            <person name="Mortazavi A."/>
            <person name="Wong G."/>
            <person name="Sternberg P.W."/>
        </authorList>
    </citation>
    <scope>NUCLEOTIDE SEQUENCE [LARGE SCALE GENOMIC DNA]</scope>
    <source>
        <strain evidence="8">MT8872</strain>
    </source>
</reference>
<accession>A0A7E4VFV8</accession>
<name>A0A7E4VFV8_PANRE</name>
<organism evidence="8 9">
    <name type="scientific">Panagrellus redivivus</name>
    <name type="common">Microworm</name>
    <dbReference type="NCBI Taxonomy" id="6233"/>
    <lineage>
        <taxon>Eukaryota</taxon>
        <taxon>Metazoa</taxon>
        <taxon>Ecdysozoa</taxon>
        <taxon>Nematoda</taxon>
        <taxon>Chromadorea</taxon>
        <taxon>Rhabditida</taxon>
        <taxon>Tylenchina</taxon>
        <taxon>Panagrolaimomorpha</taxon>
        <taxon>Panagrolaimoidea</taxon>
        <taxon>Panagrolaimidae</taxon>
        <taxon>Panagrellus</taxon>
    </lineage>
</organism>
<evidence type="ECO:0000256" key="3">
    <source>
        <dbReference type="ARBA" id="ARBA00022989"/>
    </source>
</evidence>
<feature type="transmembrane region" description="Helical" evidence="6">
    <location>
        <begin position="93"/>
        <end position="119"/>
    </location>
</feature>
<comment type="subcellular location">
    <subcellularLocation>
        <location evidence="1">Membrane</location>
    </subcellularLocation>
</comment>
<dbReference type="GO" id="GO:0016020">
    <property type="term" value="C:membrane"/>
    <property type="evidence" value="ECO:0007669"/>
    <property type="project" value="UniProtKB-SubCell"/>
</dbReference>
<feature type="transmembrane region" description="Helical" evidence="6">
    <location>
        <begin position="6"/>
        <end position="24"/>
    </location>
</feature>
<evidence type="ECO:0000313" key="8">
    <source>
        <dbReference type="Proteomes" id="UP000492821"/>
    </source>
</evidence>
<dbReference type="PROSITE" id="PS50262">
    <property type="entry name" value="G_PROTEIN_RECEP_F1_2"/>
    <property type="match status" value="1"/>
</dbReference>
<feature type="transmembrane region" description="Helical" evidence="6">
    <location>
        <begin position="259"/>
        <end position="278"/>
    </location>
</feature>
<keyword evidence="4 6" id="KW-0472">Membrane</keyword>
<keyword evidence="8" id="KW-1185">Reference proteome</keyword>
<dbReference type="InterPro" id="IPR053326">
    <property type="entry name" value="GPCR1-like"/>
</dbReference>
<keyword evidence="2 6" id="KW-0812">Transmembrane</keyword>
<dbReference type="WBParaSite" id="Pan_g20310.t1">
    <property type="protein sequence ID" value="Pan_g20310.t1"/>
    <property type="gene ID" value="Pan_g20310"/>
</dbReference>
<proteinExistence type="predicted"/>
<feature type="domain" description="G-protein coupled receptors family 1 profile" evidence="7">
    <location>
        <begin position="1"/>
        <end position="275"/>
    </location>
</feature>
<evidence type="ECO:0000256" key="4">
    <source>
        <dbReference type="ARBA" id="ARBA00023136"/>
    </source>
</evidence>
<dbReference type="Proteomes" id="UP000492821">
    <property type="component" value="Unassembled WGS sequence"/>
</dbReference>